<keyword evidence="4" id="KW-1185">Reference proteome</keyword>
<feature type="domain" description="Thioesterase TesA-like" evidence="2">
    <location>
        <begin position="20"/>
        <end position="251"/>
    </location>
</feature>
<dbReference type="SMART" id="SM00824">
    <property type="entry name" value="PKS_TE"/>
    <property type="match status" value="1"/>
</dbReference>
<evidence type="ECO:0000313" key="4">
    <source>
        <dbReference type="Proteomes" id="UP001184230"/>
    </source>
</evidence>
<evidence type="ECO:0000259" key="2">
    <source>
        <dbReference type="SMART" id="SM00824"/>
    </source>
</evidence>
<proteinExistence type="predicted"/>
<protein>
    <submittedName>
        <fullName evidence="3">Pimeloyl-ACP methyl ester carboxylesterase</fullName>
    </submittedName>
</protein>
<evidence type="ECO:0000313" key="3">
    <source>
        <dbReference type="EMBL" id="MDR6537011.1"/>
    </source>
</evidence>
<dbReference type="Proteomes" id="UP001184230">
    <property type="component" value="Unassembled WGS sequence"/>
</dbReference>
<keyword evidence="1" id="KW-0378">Hydrolase</keyword>
<reference evidence="3 4" key="1">
    <citation type="submission" date="2023-07" db="EMBL/GenBank/DDBJ databases">
        <title>Sorghum-associated microbial communities from plants grown in Nebraska, USA.</title>
        <authorList>
            <person name="Schachtman D."/>
        </authorList>
    </citation>
    <scope>NUCLEOTIDE SEQUENCE [LARGE SCALE GENOMIC DNA]</scope>
    <source>
        <strain evidence="3 4">DS1781</strain>
    </source>
</reference>
<accession>A0ABU1NG55</accession>
<sequence>MTSHNPSTAHENAHAPSTFVFIHGFLDGSTAWDEVVADLGDRAADALRVDLPGMGKRAGEPGPHSLDRFAEDVATQVRALARPIVLVGQSMGAQIAELVAGQLDEQVRALVLLTPVPLAGTELPDEVMKTFHALGGNPGAQRELRRNFSTSLDEERLETLSRLGDGVEAASVGVFADMWNRGHALGAQHSRYKGPVLIVRGEADPFVTAEVISSAVAPRFDEPVIASVGNAGHWPHVEQPEAFARVLSEFLATVDRARSAAVDRQDWTRAFEQKSVTAFADAFAADIVLEASALAKPVIGAEQVTAVMAAASTIYEALAFTREATSGLRTYLEWEAQAFGGDKLFGVTILSKNERGEIAHAAIHHRPLGGALKFSAELGRRVHGKVDAAHFFSAA</sequence>
<dbReference type="PANTHER" id="PTHR43798">
    <property type="entry name" value="MONOACYLGLYCEROL LIPASE"/>
    <property type="match status" value="1"/>
</dbReference>
<dbReference type="InterPro" id="IPR050266">
    <property type="entry name" value="AB_hydrolase_sf"/>
</dbReference>
<organism evidence="3 4">
    <name type="scientific">Variovorax soli</name>
    <dbReference type="NCBI Taxonomy" id="376815"/>
    <lineage>
        <taxon>Bacteria</taxon>
        <taxon>Pseudomonadati</taxon>
        <taxon>Pseudomonadota</taxon>
        <taxon>Betaproteobacteria</taxon>
        <taxon>Burkholderiales</taxon>
        <taxon>Comamonadaceae</taxon>
        <taxon>Variovorax</taxon>
    </lineage>
</organism>
<dbReference type="EMBL" id="JAVDRF010000005">
    <property type="protein sequence ID" value="MDR6537011.1"/>
    <property type="molecule type" value="Genomic_DNA"/>
</dbReference>
<gene>
    <name evidence="3" type="ORF">J2739_002784</name>
</gene>
<dbReference type="RefSeq" id="WP_309902552.1">
    <property type="nucleotide sequence ID" value="NZ_JAVDRF010000005.1"/>
</dbReference>
<dbReference type="Gene3D" id="3.10.450.50">
    <property type="match status" value="1"/>
</dbReference>
<dbReference type="InterPro" id="IPR029058">
    <property type="entry name" value="AB_hydrolase_fold"/>
</dbReference>
<dbReference type="SUPFAM" id="SSF54427">
    <property type="entry name" value="NTF2-like"/>
    <property type="match status" value="1"/>
</dbReference>
<dbReference type="InterPro" id="IPR032710">
    <property type="entry name" value="NTF2-like_dom_sf"/>
</dbReference>
<dbReference type="InterPro" id="IPR000073">
    <property type="entry name" value="AB_hydrolase_1"/>
</dbReference>
<name>A0ABU1NG55_9BURK</name>
<dbReference type="InterPro" id="IPR020802">
    <property type="entry name" value="TesA-like"/>
</dbReference>
<evidence type="ECO:0000256" key="1">
    <source>
        <dbReference type="ARBA" id="ARBA00022801"/>
    </source>
</evidence>
<dbReference type="Pfam" id="PF12697">
    <property type="entry name" value="Abhydrolase_6"/>
    <property type="match status" value="1"/>
</dbReference>
<dbReference type="PANTHER" id="PTHR43798:SF31">
    <property type="entry name" value="AB HYDROLASE SUPERFAMILY PROTEIN YCLE"/>
    <property type="match status" value="1"/>
</dbReference>
<comment type="caution">
    <text evidence="3">The sequence shown here is derived from an EMBL/GenBank/DDBJ whole genome shotgun (WGS) entry which is preliminary data.</text>
</comment>
<dbReference type="SUPFAM" id="SSF53474">
    <property type="entry name" value="alpha/beta-Hydrolases"/>
    <property type="match status" value="1"/>
</dbReference>
<dbReference type="Gene3D" id="3.40.50.1820">
    <property type="entry name" value="alpha/beta hydrolase"/>
    <property type="match status" value="1"/>
</dbReference>